<dbReference type="PANTHER" id="PTHR38120:SF1">
    <property type="entry name" value="M PROTEIN, SEROTYPE 2.1"/>
    <property type="match status" value="1"/>
</dbReference>
<protein>
    <recommendedName>
        <fullName evidence="5">M protein, serotype 2.1</fullName>
    </recommendedName>
</protein>
<gene>
    <name evidence="3" type="ORF">BT63DRAFT_453088</name>
</gene>
<dbReference type="Gene3D" id="1.20.5.2440">
    <property type="match status" value="1"/>
</dbReference>
<evidence type="ECO:0000313" key="3">
    <source>
        <dbReference type="EMBL" id="KAF2670719.1"/>
    </source>
</evidence>
<keyword evidence="1" id="KW-0175">Coiled coil</keyword>
<feature type="region of interest" description="Disordered" evidence="2">
    <location>
        <begin position="403"/>
        <end position="672"/>
    </location>
</feature>
<proteinExistence type="predicted"/>
<feature type="compositionally biased region" description="Polar residues" evidence="2">
    <location>
        <begin position="212"/>
        <end position="228"/>
    </location>
</feature>
<feature type="compositionally biased region" description="Polar residues" evidence="2">
    <location>
        <begin position="1"/>
        <end position="40"/>
    </location>
</feature>
<dbReference type="OrthoDB" id="2121319at2759"/>
<dbReference type="PANTHER" id="PTHR38120">
    <property type="entry name" value="EXPRESSED PROTEIN"/>
    <property type="match status" value="1"/>
</dbReference>
<dbReference type="AlphaFoldDB" id="A0A6A6UEL0"/>
<keyword evidence="4" id="KW-1185">Reference proteome</keyword>
<feature type="region of interest" description="Disordered" evidence="2">
    <location>
        <begin position="120"/>
        <end position="160"/>
    </location>
</feature>
<feature type="coiled-coil region" evidence="1">
    <location>
        <begin position="251"/>
        <end position="303"/>
    </location>
</feature>
<evidence type="ECO:0008006" key="5">
    <source>
        <dbReference type="Google" id="ProtNLM"/>
    </source>
</evidence>
<feature type="compositionally biased region" description="Polar residues" evidence="2">
    <location>
        <begin position="591"/>
        <end position="603"/>
    </location>
</feature>
<evidence type="ECO:0000256" key="2">
    <source>
        <dbReference type="SAM" id="MobiDB-lite"/>
    </source>
</evidence>
<feature type="compositionally biased region" description="Low complexity" evidence="2">
    <location>
        <begin position="41"/>
        <end position="56"/>
    </location>
</feature>
<accession>A0A6A6UEL0</accession>
<dbReference type="Proteomes" id="UP000799302">
    <property type="component" value="Unassembled WGS sequence"/>
</dbReference>
<feature type="compositionally biased region" description="Low complexity" evidence="2">
    <location>
        <begin position="566"/>
        <end position="577"/>
    </location>
</feature>
<organism evidence="3 4">
    <name type="scientific">Microthyrium microscopicum</name>
    <dbReference type="NCBI Taxonomy" id="703497"/>
    <lineage>
        <taxon>Eukaryota</taxon>
        <taxon>Fungi</taxon>
        <taxon>Dikarya</taxon>
        <taxon>Ascomycota</taxon>
        <taxon>Pezizomycotina</taxon>
        <taxon>Dothideomycetes</taxon>
        <taxon>Dothideomycetes incertae sedis</taxon>
        <taxon>Microthyriales</taxon>
        <taxon>Microthyriaceae</taxon>
        <taxon>Microthyrium</taxon>
    </lineage>
</organism>
<feature type="region of interest" description="Disordered" evidence="2">
    <location>
        <begin position="204"/>
        <end position="245"/>
    </location>
</feature>
<evidence type="ECO:0000256" key="1">
    <source>
        <dbReference type="SAM" id="Coils"/>
    </source>
</evidence>
<evidence type="ECO:0000313" key="4">
    <source>
        <dbReference type="Proteomes" id="UP000799302"/>
    </source>
</evidence>
<reference evidence="3" key="1">
    <citation type="journal article" date="2020" name="Stud. Mycol.">
        <title>101 Dothideomycetes genomes: a test case for predicting lifestyles and emergence of pathogens.</title>
        <authorList>
            <person name="Haridas S."/>
            <person name="Albert R."/>
            <person name="Binder M."/>
            <person name="Bloem J."/>
            <person name="Labutti K."/>
            <person name="Salamov A."/>
            <person name="Andreopoulos B."/>
            <person name="Baker S."/>
            <person name="Barry K."/>
            <person name="Bills G."/>
            <person name="Bluhm B."/>
            <person name="Cannon C."/>
            <person name="Castanera R."/>
            <person name="Culley D."/>
            <person name="Daum C."/>
            <person name="Ezra D."/>
            <person name="Gonzalez J."/>
            <person name="Henrissat B."/>
            <person name="Kuo A."/>
            <person name="Liang C."/>
            <person name="Lipzen A."/>
            <person name="Lutzoni F."/>
            <person name="Magnuson J."/>
            <person name="Mondo S."/>
            <person name="Nolan M."/>
            <person name="Ohm R."/>
            <person name="Pangilinan J."/>
            <person name="Park H.-J."/>
            <person name="Ramirez L."/>
            <person name="Alfaro M."/>
            <person name="Sun H."/>
            <person name="Tritt A."/>
            <person name="Yoshinaga Y."/>
            <person name="Zwiers L.-H."/>
            <person name="Turgeon B."/>
            <person name="Goodwin S."/>
            <person name="Spatafora J."/>
            <person name="Crous P."/>
            <person name="Grigoriev I."/>
        </authorList>
    </citation>
    <scope>NUCLEOTIDE SEQUENCE</scope>
    <source>
        <strain evidence="3">CBS 115976</strain>
    </source>
</reference>
<feature type="region of interest" description="Disordered" evidence="2">
    <location>
        <begin position="1"/>
        <end position="100"/>
    </location>
</feature>
<feature type="compositionally biased region" description="Polar residues" evidence="2">
    <location>
        <begin position="643"/>
        <end position="672"/>
    </location>
</feature>
<name>A0A6A6UEL0_9PEZI</name>
<dbReference type="EMBL" id="MU004233">
    <property type="protein sequence ID" value="KAF2670719.1"/>
    <property type="molecule type" value="Genomic_DNA"/>
</dbReference>
<feature type="compositionally biased region" description="Pro residues" evidence="2">
    <location>
        <begin position="417"/>
        <end position="433"/>
    </location>
</feature>
<sequence>MASNTTPKKTPLSATSASAGRLTPTGTSNTRRPASPHTIQSNSKPSAAANSSAAASVGRSRSLRNAAGNPISARAAVKKPNSALQRNESEDEESRAEVASAMADLKEQLQLAEQATLEAKRQNDALQARLDDATKEQSKLEEKVHEDEERAEILENEKRDLLKQKRELETIYESERAAVMKEKDVTNAREEELQSIIQRLKDSLSQKESKGLSGNDSDFSKGSSSPTLDANHFAPPSLTRNNSFRNNSKLVMQKDKIIEELRLELAELQIKLMELENKGGGRAQDLERALMEARVTNARLMEENESFQTLLMEKTLNGDFTQKAGDAANGRLGSHSALGASLADELSAVAEDDETSTDGDHTRRLELEVERQKAENRALTLYINRIIERILQHQGGFESILSTNDDEAVPTDSGAGAPPPPPKDKALPPPPPVQQENDDAEPQGVLQRVKSIAYGGSRSRPRPQSMVPARTAPSVTEDPDTAPRIPLQRNQSQRHSMALPRRVQTSGEYMPGAAAVVSNMTRGGDQEDMPMGNRPGIGSPRASFMFNRVPSGPRPTTASESERRLSSSANSVDGSGSENARKQALDALNGSGESSDNGPSIDTPSPPRSLGSKDDRQVLSGNKMRPLRLLNEEQKKNNNNRQSWIPGQITQWFNNAAPGSQTTAPTSNPAPP</sequence>